<dbReference type="AlphaFoldDB" id="A0AAV8WID6"/>
<protein>
    <recommendedName>
        <fullName evidence="1">PiggyBac transposable element-derived protein domain-containing protein</fullName>
    </recommendedName>
</protein>
<name>A0AAV8WID6_9CUCU</name>
<organism evidence="2 3">
    <name type="scientific">Rhamnusium bicolor</name>
    <dbReference type="NCBI Taxonomy" id="1586634"/>
    <lineage>
        <taxon>Eukaryota</taxon>
        <taxon>Metazoa</taxon>
        <taxon>Ecdysozoa</taxon>
        <taxon>Arthropoda</taxon>
        <taxon>Hexapoda</taxon>
        <taxon>Insecta</taxon>
        <taxon>Pterygota</taxon>
        <taxon>Neoptera</taxon>
        <taxon>Endopterygota</taxon>
        <taxon>Coleoptera</taxon>
        <taxon>Polyphaga</taxon>
        <taxon>Cucujiformia</taxon>
        <taxon>Chrysomeloidea</taxon>
        <taxon>Cerambycidae</taxon>
        <taxon>Lepturinae</taxon>
        <taxon>Rhagiini</taxon>
        <taxon>Rhamnusium</taxon>
    </lineage>
</organism>
<dbReference type="EMBL" id="JANEYF010006012">
    <property type="protein sequence ID" value="KAJ8926143.1"/>
    <property type="molecule type" value="Genomic_DNA"/>
</dbReference>
<keyword evidence="3" id="KW-1185">Reference proteome</keyword>
<reference evidence="2" key="1">
    <citation type="journal article" date="2023" name="Insect Mol. Biol.">
        <title>Genome sequencing provides insights into the evolution of gene families encoding plant cell wall-degrading enzymes in longhorned beetles.</title>
        <authorList>
            <person name="Shin N.R."/>
            <person name="Okamura Y."/>
            <person name="Kirsch R."/>
            <person name="Pauchet Y."/>
        </authorList>
    </citation>
    <scope>NUCLEOTIDE SEQUENCE</scope>
    <source>
        <strain evidence="2">RBIC_L_NR</strain>
    </source>
</reference>
<sequence>MSSIPLEHCLSIDEQICSTKARHYMRQYLPKKPHKWGFKFFVLCGVSGFAYNLELYSGQENDKINKLDNEPDLGESSNVVVRLCRVVPKNMNHRIYFDNYYTAIP</sequence>
<feature type="domain" description="PiggyBac transposable element-derived protein" evidence="1">
    <location>
        <begin position="4"/>
        <end position="103"/>
    </location>
</feature>
<gene>
    <name evidence="2" type="ORF">NQ314_021516</name>
</gene>
<dbReference type="PANTHER" id="PTHR47272:SF1">
    <property type="entry name" value="PIGGYBAC TRANSPOSABLE ELEMENT-DERIVED PROTEIN 3-LIKE"/>
    <property type="match status" value="1"/>
</dbReference>
<evidence type="ECO:0000259" key="1">
    <source>
        <dbReference type="Pfam" id="PF13843"/>
    </source>
</evidence>
<dbReference type="Pfam" id="PF13843">
    <property type="entry name" value="DDE_Tnp_1_7"/>
    <property type="match status" value="1"/>
</dbReference>
<dbReference type="PANTHER" id="PTHR47272">
    <property type="entry name" value="DDE_TNP_1_7 DOMAIN-CONTAINING PROTEIN"/>
    <property type="match status" value="1"/>
</dbReference>
<proteinExistence type="predicted"/>
<comment type="caution">
    <text evidence="2">The sequence shown here is derived from an EMBL/GenBank/DDBJ whole genome shotgun (WGS) entry which is preliminary data.</text>
</comment>
<dbReference type="Proteomes" id="UP001162156">
    <property type="component" value="Unassembled WGS sequence"/>
</dbReference>
<evidence type="ECO:0000313" key="3">
    <source>
        <dbReference type="Proteomes" id="UP001162156"/>
    </source>
</evidence>
<dbReference type="InterPro" id="IPR029526">
    <property type="entry name" value="PGBD"/>
</dbReference>
<evidence type="ECO:0000313" key="2">
    <source>
        <dbReference type="EMBL" id="KAJ8926143.1"/>
    </source>
</evidence>
<accession>A0AAV8WID6</accession>